<dbReference type="Gene3D" id="1.10.10.10">
    <property type="entry name" value="Winged helix-like DNA-binding domain superfamily/Winged helix DNA-binding domain"/>
    <property type="match status" value="1"/>
</dbReference>
<dbReference type="InterPro" id="IPR011711">
    <property type="entry name" value="GntR_C"/>
</dbReference>
<evidence type="ECO:0000313" key="6">
    <source>
        <dbReference type="Proteomes" id="UP000296469"/>
    </source>
</evidence>
<proteinExistence type="predicted"/>
<accession>A0A4P7SME4</accession>
<dbReference type="SUPFAM" id="SSF46785">
    <property type="entry name" value="Winged helix' DNA-binding domain"/>
    <property type="match status" value="1"/>
</dbReference>
<dbReference type="Gene3D" id="1.20.120.530">
    <property type="entry name" value="GntR ligand-binding domain-like"/>
    <property type="match status" value="1"/>
</dbReference>
<dbReference type="AlphaFoldDB" id="A0A4P7SME4"/>
<keyword evidence="3" id="KW-0804">Transcription</keyword>
<dbReference type="InterPro" id="IPR008920">
    <property type="entry name" value="TF_FadR/GntR_C"/>
</dbReference>
<dbReference type="Pfam" id="PF07729">
    <property type="entry name" value="FCD"/>
    <property type="match status" value="1"/>
</dbReference>
<dbReference type="Pfam" id="PF00392">
    <property type="entry name" value="GntR"/>
    <property type="match status" value="1"/>
</dbReference>
<evidence type="ECO:0000256" key="1">
    <source>
        <dbReference type="ARBA" id="ARBA00023015"/>
    </source>
</evidence>
<dbReference type="PROSITE" id="PS50949">
    <property type="entry name" value="HTH_GNTR"/>
    <property type="match status" value="1"/>
</dbReference>
<dbReference type="KEGG" id="celz:E5225_11055"/>
<dbReference type="InterPro" id="IPR036390">
    <property type="entry name" value="WH_DNA-bd_sf"/>
</dbReference>
<evidence type="ECO:0000256" key="3">
    <source>
        <dbReference type="ARBA" id="ARBA00023163"/>
    </source>
</evidence>
<dbReference type="PANTHER" id="PTHR43537:SF44">
    <property type="entry name" value="GNTR FAMILY REGULATORY PROTEIN"/>
    <property type="match status" value="1"/>
</dbReference>
<dbReference type="SMART" id="SM00895">
    <property type="entry name" value="FCD"/>
    <property type="match status" value="1"/>
</dbReference>
<protein>
    <submittedName>
        <fullName evidence="5">FadR family transcriptional regulator</fullName>
    </submittedName>
</protein>
<dbReference type="Proteomes" id="UP000296469">
    <property type="component" value="Chromosome"/>
</dbReference>
<dbReference type="OrthoDB" id="4164516at2"/>
<gene>
    <name evidence="5" type="ORF">E5225_11055</name>
</gene>
<organism evidence="5 6">
    <name type="scientific">Cellulomonas shaoxiangyii</name>
    <dbReference type="NCBI Taxonomy" id="2566013"/>
    <lineage>
        <taxon>Bacteria</taxon>
        <taxon>Bacillati</taxon>
        <taxon>Actinomycetota</taxon>
        <taxon>Actinomycetes</taxon>
        <taxon>Micrococcales</taxon>
        <taxon>Cellulomonadaceae</taxon>
        <taxon>Cellulomonas</taxon>
    </lineage>
</organism>
<reference evidence="5 6" key="1">
    <citation type="submission" date="2019-04" db="EMBL/GenBank/DDBJ databases">
        <title>Isolation and identification of Cellulomonas shaoxiangyii sp. Nov. isolated from feces of the Tibetan antelopes (Pantholops hodgsonii) in the Qinghai-Tibet plateau of China.</title>
        <authorList>
            <person name="Tian Z."/>
        </authorList>
    </citation>
    <scope>NUCLEOTIDE SEQUENCE [LARGE SCALE GENOMIC DNA]</scope>
    <source>
        <strain evidence="5 6">Z28</strain>
    </source>
</reference>
<dbReference type="PANTHER" id="PTHR43537">
    <property type="entry name" value="TRANSCRIPTIONAL REGULATOR, GNTR FAMILY"/>
    <property type="match status" value="1"/>
</dbReference>
<evidence type="ECO:0000313" key="5">
    <source>
        <dbReference type="EMBL" id="QCB94024.1"/>
    </source>
</evidence>
<dbReference type="InterPro" id="IPR000524">
    <property type="entry name" value="Tscrpt_reg_HTH_GntR"/>
</dbReference>
<dbReference type="SMART" id="SM00345">
    <property type="entry name" value="HTH_GNTR"/>
    <property type="match status" value="1"/>
</dbReference>
<name>A0A4P7SME4_9CELL</name>
<feature type="domain" description="HTH gntR-type" evidence="4">
    <location>
        <begin position="4"/>
        <end position="71"/>
    </location>
</feature>
<dbReference type="SUPFAM" id="SSF48008">
    <property type="entry name" value="GntR ligand-binding domain-like"/>
    <property type="match status" value="1"/>
</dbReference>
<dbReference type="GO" id="GO:0003677">
    <property type="term" value="F:DNA binding"/>
    <property type="evidence" value="ECO:0007669"/>
    <property type="project" value="UniProtKB-KW"/>
</dbReference>
<keyword evidence="2" id="KW-0238">DNA-binding</keyword>
<evidence type="ECO:0000256" key="2">
    <source>
        <dbReference type="ARBA" id="ARBA00023125"/>
    </source>
</evidence>
<evidence type="ECO:0000259" key="4">
    <source>
        <dbReference type="PROSITE" id="PS50949"/>
    </source>
</evidence>
<keyword evidence="1" id="KW-0805">Transcription regulation</keyword>
<dbReference type="GO" id="GO:0003700">
    <property type="term" value="F:DNA-binding transcription factor activity"/>
    <property type="evidence" value="ECO:0007669"/>
    <property type="project" value="InterPro"/>
</dbReference>
<dbReference type="EMBL" id="CP039291">
    <property type="protein sequence ID" value="QCB94024.1"/>
    <property type="molecule type" value="Genomic_DNA"/>
</dbReference>
<dbReference type="RefSeq" id="WP_135972713.1">
    <property type="nucleotide sequence ID" value="NZ_CP039291.1"/>
</dbReference>
<keyword evidence="6" id="KW-1185">Reference proteome</keyword>
<dbReference type="InterPro" id="IPR036388">
    <property type="entry name" value="WH-like_DNA-bd_sf"/>
</dbReference>
<sequence length="245" mass="26679">MASALMHTHVTDVLGQRLVSRALGPGEIVNLADIEAEFGISRTVAREAMRLLESLGMVEVRRRVGLIVADESHWDVLNPRVIEWRLAGPGREAQLRSLLDLRIAVEPTAARLAALNASDEQRERLLELTEALRDMGGRGLGESEEYLRADVGWHQTLLRASGNEMLAALDGVVEAVLVGRTRHGYSPQVPVGEVLDHHDTTARAVAARMPEAAEVCCRSLVTRVRAELVLPDSTVVSPAVAARRA</sequence>